<dbReference type="Pfam" id="PF02862">
    <property type="entry name" value="DDHD"/>
    <property type="match status" value="1"/>
</dbReference>
<dbReference type="Gene3D" id="1.10.8.10">
    <property type="entry name" value="DNA helicase RuvA subunit, C-terminal domain"/>
    <property type="match status" value="1"/>
</dbReference>
<feature type="compositionally biased region" description="Basic residues" evidence="1">
    <location>
        <begin position="76"/>
        <end position="85"/>
    </location>
</feature>
<sequence>MESLRAMFPDRDRAALQAALDAHAGSLERTVDYLLAADAAPVDPPTRRLQEAHDEALARRLQQEEDAFSDAFSTPHNHHHHHHPPPSHPSASPLPIPSMQDVSNAVRPIVDSVATAGRAAAQHLSQLYNDYVAPSPPPPRVDTPLSPQPDTTPPHTTASTPQNSKQTTTTTRPMPQTEGLPGLDSSLPFSNDPLQHVFVLIHGAGDPYVHHQPWLSSLQACLKHLQTNYNLVSQRLQKSSRRTTTSHHQQHQPPPTALFLPVEWHRAAFEAWQSQVSVAEPSAAPPSQAVRRALAESVGDVIMMASPFWRHAIAKLVEQQIKDQVAAVKRNRPKFSGRLSIVAHSISAMIVTDLLDRPSFDVQIDAVVFLGCPIAAYSALAPGAQQSALATIRKLRQRVRFFNVFHPMDPVAFRLEPFLFDERQLAKPVLVAAQKRTFWDDVGLFWDDVAYNLWSLMFATHRDDTQSHPSDQAARRESIDDLWPLFGNGTGRNRRSSTSAPDAWRHSGYIVATQQHADTDDKELEAGGSEVMLSGRIDFELSDGMSSAPFDVVASWGAVKAHQYYWDSVDVAQLLLDIGVTSQLALAQRPAPSPKTDSG</sequence>
<dbReference type="GO" id="GO:0005737">
    <property type="term" value="C:cytoplasm"/>
    <property type="evidence" value="ECO:0007669"/>
    <property type="project" value="TreeGrafter"/>
</dbReference>
<evidence type="ECO:0000313" key="4">
    <source>
        <dbReference type="EMBL" id="PXF41785.1"/>
    </source>
</evidence>
<dbReference type="SMART" id="SM01127">
    <property type="entry name" value="DDHD"/>
    <property type="match status" value="1"/>
</dbReference>
<feature type="region of interest" description="Disordered" evidence="1">
    <location>
        <begin position="71"/>
        <end position="99"/>
    </location>
</feature>
<feature type="compositionally biased region" description="Pro residues" evidence="1">
    <location>
        <begin position="134"/>
        <end position="152"/>
    </location>
</feature>
<dbReference type="OrthoDB" id="431378at2759"/>
<name>A0A2V3II52_9FLOR</name>
<dbReference type="GO" id="GO:0043130">
    <property type="term" value="F:ubiquitin binding"/>
    <property type="evidence" value="ECO:0007669"/>
    <property type="project" value="InterPro"/>
</dbReference>
<dbReference type="Pfam" id="PF02845">
    <property type="entry name" value="CUE"/>
    <property type="match status" value="1"/>
</dbReference>
<dbReference type="PANTHER" id="PTHR23509:SF10">
    <property type="entry name" value="LD21067P"/>
    <property type="match status" value="1"/>
</dbReference>
<evidence type="ECO:0000259" key="2">
    <source>
        <dbReference type="PROSITE" id="PS51043"/>
    </source>
</evidence>
<dbReference type="GO" id="GO:0004620">
    <property type="term" value="F:phospholipase activity"/>
    <property type="evidence" value="ECO:0007669"/>
    <property type="project" value="TreeGrafter"/>
</dbReference>
<organism evidence="4 5">
    <name type="scientific">Gracilariopsis chorda</name>
    <dbReference type="NCBI Taxonomy" id="448386"/>
    <lineage>
        <taxon>Eukaryota</taxon>
        <taxon>Rhodophyta</taxon>
        <taxon>Florideophyceae</taxon>
        <taxon>Rhodymeniophycidae</taxon>
        <taxon>Gracilariales</taxon>
        <taxon>Gracilariaceae</taxon>
        <taxon>Gracilariopsis</taxon>
    </lineage>
</organism>
<dbReference type="CDD" id="cd14279">
    <property type="entry name" value="CUE"/>
    <property type="match status" value="1"/>
</dbReference>
<dbReference type="InterPro" id="IPR004177">
    <property type="entry name" value="DDHD_dom"/>
</dbReference>
<dbReference type="PROSITE" id="PS51140">
    <property type="entry name" value="CUE"/>
    <property type="match status" value="1"/>
</dbReference>
<proteinExistence type="predicted"/>
<dbReference type="PROSITE" id="PS51043">
    <property type="entry name" value="DDHD"/>
    <property type="match status" value="1"/>
</dbReference>
<evidence type="ECO:0000256" key="1">
    <source>
        <dbReference type="SAM" id="MobiDB-lite"/>
    </source>
</evidence>
<keyword evidence="5" id="KW-1185">Reference proteome</keyword>
<dbReference type="PANTHER" id="PTHR23509">
    <property type="entry name" value="PA-PL1 PHOSPHOLIPASE FAMILY"/>
    <property type="match status" value="1"/>
</dbReference>
<feature type="domain" description="DDHD" evidence="2">
    <location>
        <begin position="360"/>
        <end position="581"/>
    </location>
</feature>
<evidence type="ECO:0000259" key="3">
    <source>
        <dbReference type="PROSITE" id="PS51140"/>
    </source>
</evidence>
<reference evidence="4 5" key="1">
    <citation type="journal article" date="2018" name="Mol. Biol. Evol.">
        <title>Analysis of the draft genome of the red seaweed Gracilariopsis chorda provides insights into genome size evolution in Rhodophyta.</title>
        <authorList>
            <person name="Lee J."/>
            <person name="Yang E.C."/>
            <person name="Graf L."/>
            <person name="Yang J.H."/>
            <person name="Qiu H."/>
            <person name="Zel Zion U."/>
            <person name="Chan C.X."/>
            <person name="Stephens T.G."/>
            <person name="Weber A.P.M."/>
            <person name="Boo G.H."/>
            <person name="Boo S.M."/>
            <person name="Kim K.M."/>
            <person name="Shin Y."/>
            <person name="Jung M."/>
            <person name="Lee S.J."/>
            <person name="Yim H.S."/>
            <person name="Lee J.H."/>
            <person name="Bhattacharya D."/>
            <person name="Yoon H.S."/>
        </authorList>
    </citation>
    <scope>NUCLEOTIDE SEQUENCE [LARGE SCALE GENOMIC DNA]</scope>
    <source>
        <strain evidence="4 5">SKKU-2015</strain>
        <tissue evidence="4">Whole body</tissue>
    </source>
</reference>
<accession>A0A2V3II52</accession>
<dbReference type="AlphaFoldDB" id="A0A2V3II52"/>
<evidence type="ECO:0008006" key="6">
    <source>
        <dbReference type="Google" id="ProtNLM"/>
    </source>
</evidence>
<dbReference type="InterPro" id="IPR058055">
    <property type="entry name" value="PA-PLA1"/>
</dbReference>
<dbReference type="Proteomes" id="UP000247409">
    <property type="component" value="Unassembled WGS sequence"/>
</dbReference>
<dbReference type="SUPFAM" id="SSF46934">
    <property type="entry name" value="UBA-like"/>
    <property type="match status" value="1"/>
</dbReference>
<feature type="domain" description="CUE" evidence="3">
    <location>
        <begin position="1"/>
        <end position="39"/>
    </location>
</feature>
<gene>
    <name evidence="4" type="ORF">BWQ96_08506</name>
</gene>
<protein>
    <recommendedName>
        <fullName evidence="6">CUE domain-containing protein</fullName>
    </recommendedName>
</protein>
<evidence type="ECO:0000313" key="5">
    <source>
        <dbReference type="Proteomes" id="UP000247409"/>
    </source>
</evidence>
<feature type="compositionally biased region" description="Pro residues" evidence="1">
    <location>
        <begin position="86"/>
        <end position="96"/>
    </location>
</feature>
<comment type="caution">
    <text evidence="4">The sequence shown here is derived from an EMBL/GenBank/DDBJ whole genome shotgun (WGS) entry which is preliminary data.</text>
</comment>
<dbReference type="GO" id="GO:0046872">
    <property type="term" value="F:metal ion binding"/>
    <property type="evidence" value="ECO:0007669"/>
    <property type="project" value="InterPro"/>
</dbReference>
<dbReference type="InterPro" id="IPR003892">
    <property type="entry name" value="CUE"/>
</dbReference>
<dbReference type="InterPro" id="IPR009060">
    <property type="entry name" value="UBA-like_sf"/>
</dbReference>
<feature type="compositionally biased region" description="Polar residues" evidence="1">
    <location>
        <begin position="153"/>
        <end position="166"/>
    </location>
</feature>
<dbReference type="EMBL" id="NBIV01000196">
    <property type="protein sequence ID" value="PXF41785.1"/>
    <property type="molecule type" value="Genomic_DNA"/>
</dbReference>
<dbReference type="STRING" id="448386.A0A2V3II52"/>
<feature type="region of interest" description="Disordered" evidence="1">
    <location>
        <begin position="129"/>
        <end position="188"/>
    </location>
</feature>